<comment type="caution">
    <text evidence="2">The sequence shown here is derived from an EMBL/GenBank/DDBJ whole genome shotgun (WGS) entry which is preliminary data.</text>
</comment>
<organism evidence="2 3">
    <name type="scientific">Allohahella marinimesophila</name>
    <dbReference type="NCBI Taxonomy" id="1054972"/>
    <lineage>
        <taxon>Bacteria</taxon>
        <taxon>Pseudomonadati</taxon>
        <taxon>Pseudomonadota</taxon>
        <taxon>Gammaproteobacteria</taxon>
        <taxon>Oceanospirillales</taxon>
        <taxon>Hahellaceae</taxon>
        <taxon>Allohahella</taxon>
    </lineage>
</organism>
<reference evidence="3" key="1">
    <citation type="journal article" date="2019" name="Int. J. Syst. Evol. Microbiol.">
        <title>The Global Catalogue of Microorganisms (GCM) 10K type strain sequencing project: providing services to taxonomists for standard genome sequencing and annotation.</title>
        <authorList>
            <consortium name="The Broad Institute Genomics Platform"/>
            <consortium name="The Broad Institute Genome Sequencing Center for Infectious Disease"/>
            <person name="Wu L."/>
            <person name="Ma J."/>
        </authorList>
    </citation>
    <scope>NUCLEOTIDE SEQUENCE [LARGE SCALE GENOMIC DNA]</scope>
    <source>
        <strain evidence="3">JCM 17555</strain>
    </source>
</reference>
<dbReference type="Gene3D" id="3.90.70.10">
    <property type="entry name" value="Cysteine proteinases"/>
    <property type="match status" value="1"/>
</dbReference>
<dbReference type="InterPro" id="IPR000182">
    <property type="entry name" value="GNAT_dom"/>
</dbReference>
<evidence type="ECO:0000313" key="3">
    <source>
        <dbReference type="Proteomes" id="UP001501337"/>
    </source>
</evidence>
<dbReference type="InterPro" id="IPR051556">
    <property type="entry name" value="N-term/lysine_N-AcTrnsfr"/>
</dbReference>
<sequence length="391" mass="44159">MHHSVATASRSQGQLIENKDGIRVRLATANDVPTLLELENSSFDHDKLSRRSFKRFVDSETASLLVATGDTTEGETIAAYVLTLFHKGSNLARIYSIAVDRRFGGKGIASRLLNAAEAVAVERHCIAMRLEVSEDNAAAIALYKKHEYRHFGVLEDYYEDHQPALRYQKLLRVVPQSDLKLDIPYYPQTMDFSCGPASLMMALAFLRDHFQFAVHEELEIWREATTIFMTAGHGGCGPHGLALAAVKRGLRAEVFVNNSGPLFMEGVRREEKKRILKLVHDGFMSKMQEFDIPVHDRPLKLADIENALRNGVVPLVLISTYHFDKCKTPHWVTVTALDEDFVYIHDPDVDPLEHQTVLDSQHLPIHRKRFEKMSQFGTKALRAAVLLCRGE</sequence>
<evidence type="ECO:0000259" key="1">
    <source>
        <dbReference type="PROSITE" id="PS51186"/>
    </source>
</evidence>
<dbReference type="RefSeq" id="WP_344807385.1">
    <property type="nucleotide sequence ID" value="NZ_BAABBO010000011.1"/>
</dbReference>
<dbReference type="CDD" id="cd04301">
    <property type="entry name" value="NAT_SF"/>
    <property type="match status" value="1"/>
</dbReference>
<dbReference type="Gene3D" id="3.40.630.30">
    <property type="match status" value="1"/>
</dbReference>
<dbReference type="InterPro" id="IPR021770">
    <property type="entry name" value="DUF3335"/>
</dbReference>
<dbReference type="Pfam" id="PF11814">
    <property type="entry name" value="DUF3335"/>
    <property type="match status" value="1"/>
</dbReference>
<dbReference type="InterPro" id="IPR016181">
    <property type="entry name" value="Acyl_CoA_acyltransferase"/>
</dbReference>
<dbReference type="PANTHER" id="PTHR42919">
    <property type="entry name" value="N-ALPHA-ACETYLTRANSFERASE"/>
    <property type="match status" value="1"/>
</dbReference>
<name>A0ABP7PQN8_9GAMM</name>
<accession>A0ABP7PQN8</accession>
<feature type="domain" description="N-acetyltransferase" evidence="1">
    <location>
        <begin position="22"/>
        <end position="172"/>
    </location>
</feature>
<evidence type="ECO:0000313" key="2">
    <source>
        <dbReference type="EMBL" id="GAA3968522.1"/>
    </source>
</evidence>
<dbReference type="Pfam" id="PF00583">
    <property type="entry name" value="Acetyltransf_1"/>
    <property type="match status" value="1"/>
</dbReference>
<proteinExistence type="predicted"/>
<protein>
    <submittedName>
        <fullName evidence="2">GNAT family N-acetyltransferase/peptidase C39 family protein</fullName>
    </submittedName>
</protein>
<dbReference type="EMBL" id="BAABBO010000011">
    <property type="protein sequence ID" value="GAA3968522.1"/>
    <property type="molecule type" value="Genomic_DNA"/>
</dbReference>
<dbReference type="SUPFAM" id="SSF55729">
    <property type="entry name" value="Acyl-CoA N-acyltransferases (Nat)"/>
    <property type="match status" value="1"/>
</dbReference>
<dbReference type="Proteomes" id="UP001501337">
    <property type="component" value="Unassembled WGS sequence"/>
</dbReference>
<dbReference type="PROSITE" id="PS51186">
    <property type="entry name" value="GNAT"/>
    <property type="match status" value="1"/>
</dbReference>
<keyword evidence="3" id="KW-1185">Reference proteome</keyword>
<gene>
    <name evidence="2" type="ORF">GCM10022278_27910</name>
</gene>
<dbReference type="PANTHER" id="PTHR42919:SF26">
    <property type="entry name" value="ACETYLTRANSFERASE"/>
    <property type="match status" value="1"/>
</dbReference>